<dbReference type="RefSeq" id="WP_111941056.1">
    <property type="nucleotide sequence ID" value="NZ_BAAACJ010000009.1"/>
</dbReference>
<dbReference type="PANTHER" id="PTHR43284">
    <property type="entry name" value="ASPARAGINE SYNTHETASE (GLUTAMINE-HYDROLYZING)"/>
    <property type="match status" value="1"/>
</dbReference>
<dbReference type="InterPro" id="IPR051786">
    <property type="entry name" value="ASN_synthetase/amidase"/>
</dbReference>
<keyword evidence="6" id="KW-0436">Ligase</keyword>
<dbReference type="GO" id="GO:0004066">
    <property type="term" value="F:asparagine synthase (glutamine-hydrolyzing) activity"/>
    <property type="evidence" value="ECO:0007669"/>
    <property type="project" value="UniProtKB-EC"/>
</dbReference>
<evidence type="ECO:0000256" key="2">
    <source>
        <dbReference type="ARBA" id="ARBA00012737"/>
    </source>
</evidence>
<evidence type="ECO:0000256" key="1">
    <source>
        <dbReference type="ARBA" id="ARBA00005187"/>
    </source>
</evidence>
<name>A0ABU0JS10_HATLI</name>
<dbReference type="InterPro" id="IPR029055">
    <property type="entry name" value="Ntn_hydrolases_N"/>
</dbReference>
<organism evidence="6 7">
    <name type="scientific">Hathewaya limosa</name>
    <name type="common">Clostridium limosum</name>
    <dbReference type="NCBI Taxonomy" id="1536"/>
    <lineage>
        <taxon>Bacteria</taxon>
        <taxon>Bacillati</taxon>
        <taxon>Bacillota</taxon>
        <taxon>Clostridia</taxon>
        <taxon>Eubacteriales</taxon>
        <taxon>Clostridiaceae</taxon>
        <taxon>Hathewaya</taxon>
    </lineage>
</organism>
<dbReference type="SUPFAM" id="SSF56235">
    <property type="entry name" value="N-terminal nucleophile aminohydrolases (Ntn hydrolases)"/>
    <property type="match status" value="1"/>
</dbReference>
<comment type="catalytic activity">
    <reaction evidence="4">
        <text>L-aspartate + L-glutamine + ATP + H2O = L-asparagine + L-glutamate + AMP + diphosphate + H(+)</text>
        <dbReference type="Rhea" id="RHEA:12228"/>
        <dbReference type="ChEBI" id="CHEBI:15377"/>
        <dbReference type="ChEBI" id="CHEBI:15378"/>
        <dbReference type="ChEBI" id="CHEBI:29985"/>
        <dbReference type="ChEBI" id="CHEBI:29991"/>
        <dbReference type="ChEBI" id="CHEBI:30616"/>
        <dbReference type="ChEBI" id="CHEBI:33019"/>
        <dbReference type="ChEBI" id="CHEBI:58048"/>
        <dbReference type="ChEBI" id="CHEBI:58359"/>
        <dbReference type="ChEBI" id="CHEBI:456215"/>
        <dbReference type="EC" id="6.3.5.4"/>
    </reaction>
</comment>
<evidence type="ECO:0000259" key="5">
    <source>
        <dbReference type="Pfam" id="PF13537"/>
    </source>
</evidence>
<dbReference type="Gene3D" id="3.60.20.10">
    <property type="entry name" value="Glutamine Phosphoribosylpyrophosphate, subunit 1, domain 1"/>
    <property type="match status" value="1"/>
</dbReference>
<reference evidence="6 7" key="1">
    <citation type="submission" date="2023-07" db="EMBL/GenBank/DDBJ databases">
        <title>Genomic Encyclopedia of Type Strains, Phase IV (KMG-IV): sequencing the most valuable type-strain genomes for metagenomic binning, comparative biology and taxonomic classification.</title>
        <authorList>
            <person name="Goeker M."/>
        </authorList>
    </citation>
    <scope>NUCLEOTIDE SEQUENCE [LARGE SCALE GENOMIC DNA]</scope>
    <source>
        <strain evidence="6 7">DSM 1400</strain>
    </source>
</reference>
<dbReference type="Gene3D" id="3.40.50.620">
    <property type="entry name" value="HUPs"/>
    <property type="match status" value="1"/>
</dbReference>
<feature type="domain" description="Glutamine amidotransferase type-2" evidence="5">
    <location>
        <begin position="44"/>
        <end position="133"/>
    </location>
</feature>
<accession>A0ABU0JS10</accession>
<evidence type="ECO:0000256" key="4">
    <source>
        <dbReference type="ARBA" id="ARBA00048741"/>
    </source>
</evidence>
<keyword evidence="7" id="KW-1185">Reference proteome</keyword>
<dbReference type="PANTHER" id="PTHR43284:SF1">
    <property type="entry name" value="ASPARAGINE SYNTHETASE"/>
    <property type="match status" value="1"/>
</dbReference>
<sequence>MGYTIIKSEKDLELSTNYLALKNLTAIRNFNGKFKEDKLFSVKDNMFYCIDGVILNLTDLKKKYGCFNIESLIHCMFKKHGINFVKELRGNFSGVVYDAFNDKIYTFTNQLGNKFVYYFFDKKNDDFIVSTNILDIVRFKKELGYNSSISEEGAYFMLTFGYMLMDYTMVDGVKKINPGCYLECNKNKLNSVRYFEYNNEDILDVSMDKAIDELYERFSDTVNLSFKKDKEYGLDHLSFLSGGMDSRMIVFTANKLGYKDINCINFSKLNSQDEKISRSICNDLNLNYTFNSLANGDYLKNIDYYISKNNGQILFNGAAHLVNTMSKVNLNKFGIVHNGNLADIMHGDYLGKPYHEKPMLSKWGYSNKLLNRVSEFDKIVKNTYTNEEEFVIFNAGINGVYNGSVSLHDNTETYEEYTDPTVVEYAMRLSPKYRFQEKLFIKMIQKHCPEATKYKWQKWNCKPSKLNSKIMLNRFSNTYIKILNKSYEMILGKNNMREMNPYDYWYNKNDNLRKYVDNYFKDNIHLLSKYSTLKRDCEELFKKGSFCEKAQVLTLLGFCKSFYNICFLLNL</sequence>
<proteinExistence type="predicted"/>
<evidence type="ECO:0000313" key="7">
    <source>
        <dbReference type="Proteomes" id="UP001224418"/>
    </source>
</evidence>
<dbReference type="InterPro" id="IPR017932">
    <property type="entry name" value="GATase_2_dom"/>
</dbReference>
<keyword evidence="3" id="KW-0028">Amino-acid biosynthesis</keyword>
<keyword evidence="3" id="KW-0061">Asparagine biosynthesis</keyword>
<dbReference type="Proteomes" id="UP001224418">
    <property type="component" value="Unassembled WGS sequence"/>
</dbReference>
<dbReference type="Pfam" id="PF13537">
    <property type="entry name" value="GATase_7"/>
    <property type="match status" value="1"/>
</dbReference>
<evidence type="ECO:0000313" key="6">
    <source>
        <dbReference type="EMBL" id="MDQ0479051.1"/>
    </source>
</evidence>
<comment type="pathway">
    <text evidence="1">Amino-acid biosynthesis; L-asparagine biosynthesis; L-asparagine from L-aspartate (L-Gln route): step 1/1.</text>
</comment>
<protein>
    <recommendedName>
        <fullName evidence="2">asparagine synthase (glutamine-hydrolyzing)</fullName>
        <ecNumber evidence="2">6.3.5.4</ecNumber>
    </recommendedName>
</protein>
<gene>
    <name evidence="6" type="ORF">QOZ93_000780</name>
</gene>
<comment type="caution">
    <text evidence="6">The sequence shown here is derived from an EMBL/GenBank/DDBJ whole genome shotgun (WGS) entry which is preliminary data.</text>
</comment>
<dbReference type="SUPFAM" id="SSF52402">
    <property type="entry name" value="Adenine nucleotide alpha hydrolases-like"/>
    <property type="match status" value="1"/>
</dbReference>
<dbReference type="EMBL" id="JAUSWN010000005">
    <property type="protein sequence ID" value="MDQ0479051.1"/>
    <property type="molecule type" value="Genomic_DNA"/>
</dbReference>
<dbReference type="InterPro" id="IPR014729">
    <property type="entry name" value="Rossmann-like_a/b/a_fold"/>
</dbReference>
<evidence type="ECO:0000256" key="3">
    <source>
        <dbReference type="ARBA" id="ARBA00022888"/>
    </source>
</evidence>
<dbReference type="EC" id="6.3.5.4" evidence="2"/>